<organism evidence="1">
    <name type="scientific">Vecturithrix granuli</name>
    <dbReference type="NCBI Taxonomy" id="1499967"/>
    <lineage>
        <taxon>Bacteria</taxon>
        <taxon>Candidatus Moduliflexota</taxon>
        <taxon>Candidatus Vecturitrichia</taxon>
        <taxon>Candidatus Vecturitrichales</taxon>
        <taxon>Candidatus Vecturitrichaceae</taxon>
        <taxon>Candidatus Vecturithrix</taxon>
    </lineage>
</organism>
<protein>
    <submittedName>
        <fullName evidence="1">Uncharacterized protein</fullName>
    </submittedName>
</protein>
<keyword evidence="2" id="KW-1185">Reference proteome</keyword>
<evidence type="ECO:0000313" key="1">
    <source>
        <dbReference type="EMBL" id="GAK58814.1"/>
    </source>
</evidence>
<dbReference type="Proteomes" id="UP000030661">
    <property type="component" value="Unassembled WGS sequence"/>
</dbReference>
<dbReference type="EMBL" id="DF820468">
    <property type="protein sequence ID" value="GAK58814.1"/>
    <property type="molecule type" value="Genomic_DNA"/>
</dbReference>
<evidence type="ECO:0000313" key="2">
    <source>
        <dbReference type="Proteomes" id="UP000030661"/>
    </source>
</evidence>
<dbReference type="STRING" id="1499967.U27_05789"/>
<gene>
    <name evidence="1" type="ORF">U27_05789</name>
</gene>
<reference evidence="1" key="1">
    <citation type="journal article" date="2015" name="PeerJ">
        <title>First genomic representation of candidate bacterial phylum KSB3 points to enhanced environmental sensing as a trigger of wastewater bulking.</title>
        <authorList>
            <person name="Sekiguchi Y."/>
            <person name="Ohashi A."/>
            <person name="Parks D.H."/>
            <person name="Yamauchi T."/>
            <person name="Tyson G.W."/>
            <person name="Hugenholtz P."/>
        </authorList>
    </citation>
    <scope>NUCLEOTIDE SEQUENCE [LARGE SCALE GENOMIC DNA]</scope>
</reference>
<accession>A0A081C2K9</accession>
<dbReference type="HOGENOM" id="CLU_160643_0_0_0"/>
<proteinExistence type="predicted"/>
<sequence>MLTTVMYDISEELAGRIAPLREQVPRILELGLRELTASTETGFKGTAEVLEFLAGLPDPAEIIALRPSPALQERISALLEKNRITGLTSEEEQEWEHYQYLEHLVRIAKAKAYAKLHKS</sequence>
<dbReference type="AlphaFoldDB" id="A0A081C2K9"/>
<dbReference type="eggNOG" id="ENOG5031VE4">
    <property type="taxonomic scope" value="Bacteria"/>
</dbReference>
<name>A0A081C2K9_VECG1</name>